<evidence type="ECO:0000256" key="1">
    <source>
        <dbReference type="SAM" id="SignalP"/>
    </source>
</evidence>
<dbReference type="RefSeq" id="WP_105337744.1">
    <property type="nucleotide sequence ID" value="NZ_PUHZ01000023.1"/>
</dbReference>
<evidence type="ECO:0000313" key="3">
    <source>
        <dbReference type="EMBL" id="PQO43458.1"/>
    </source>
</evidence>
<dbReference type="SUPFAM" id="SSF50939">
    <property type="entry name" value="Sialidases"/>
    <property type="match status" value="1"/>
</dbReference>
<comment type="caution">
    <text evidence="3">The sequence shown here is derived from an EMBL/GenBank/DDBJ whole genome shotgun (WGS) entry which is preliminary data.</text>
</comment>
<dbReference type="AlphaFoldDB" id="A0A2S8GG72"/>
<feature type="chain" id="PRO_5015727551" evidence="1">
    <location>
        <begin position="23"/>
        <end position="417"/>
    </location>
</feature>
<evidence type="ECO:0000259" key="2">
    <source>
        <dbReference type="Pfam" id="PF13088"/>
    </source>
</evidence>
<keyword evidence="1" id="KW-0732">Signal</keyword>
<dbReference type="Pfam" id="PF13088">
    <property type="entry name" value="BNR_2"/>
    <property type="match status" value="1"/>
</dbReference>
<dbReference type="CDD" id="cd15482">
    <property type="entry name" value="Sialidase_non-viral"/>
    <property type="match status" value="1"/>
</dbReference>
<dbReference type="OrthoDB" id="41724at2"/>
<feature type="domain" description="Sialidase" evidence="2">
    <location>
        <begin position="83"/>
        <end position="371"/>
    </location>
</feature>
<dbReference type="InterPro" id="IPR011040">
    <property type="entry name" value="Sialidase"/>
</dbReference>
<proteinExistence type="predicted"/>
<dbReference type="PANTHER" id="PTHR43752">
    <property type="entry name" value="BNR/ASP-BOX REPEAT FAMILY PROTEIN"/>
    <property type="match status" value="1"/>
</dbReference>
<dbReference type="Gene3D" id="2.120.10.10">
    <property type="match status" value="1"/>
</dbReference>
<organism evidence="3 4">
    <name type="scientific">Blastopirellula marina</name>
    <dbReference type="NCBI Taxonomy" id="124"/>
    <lineage>
        <taxon>Bacteria</taxon>
        <taxon>Pseudomonadati</taxon>
        <taxon>Planctomycetota</taxon>
        <taxon>Planctomycetia</taxon>
        <taxon>Pirellulales</taxon>
        <taxon>Pirellulaceae</taxon>
        <taxon>Blastopirellula</taxon>
    </lineage>
</organism>
<reference evidence="3 4" key="1">
    <citation type="submission" date="2018-02" db="EMBL/GenBank/DDBJ databases">
        <title>Comparative genomes isolates from brazilian mangrove.</title>
        <authorList>
            <person name="Araujo J.E."/>
            <person name="Taketani R.G."/>
            <person name="Silva M.C.P."/>
            <person name="Loureco M.V."/>
            <person name="Andreote F.D."/>
        </authorList>
    </citation>
    <scope>NUCLEOTIDE SEQUENCE [LARGE SCALE GENOMIC DNA]</scope>
    <source>
        <strain evidence="3 4">Nap-Phe MGV</strain>
    </source>
</reference>
<protein>
    <submittedName>
        <fullName evidence="3">Exo-alpha-sialidase</fullName>
    </submittedName>
</protein>
<dbReference type="Proteomes" id="UP000237819">
    <property type="component" value="Unassembled WGS sequence"/>
</dbReference>
<accession>A0A2S8GG72</accession>
<dbReference type="EMBL" id="PUHZ01000023">
    <property type="protein sequence ID" value="PQO43458.1"/>
    <property type="molecule type" value="Genomic_DNA"/>
</dbReference>
<sequence>MQVSRLLLCALIAFASISTARAEEKAFANLTPEQARAFEIEVMEKIADLALIPPTINTKPLPKYGLDQLDYGMTIGTAQTPGGRIWACWVAGGDSPKAFFVLASSDDDGETWSPPRVVVDSHSPNLPRDRSVLVGNLWTDPLGRLWLIFDQSIDMFDGRAGVWATVCENPDADEPVWSKPRRIWHGVTLNKPTVLSTGEWLLPISLDQRGGFGPFKGCFAELDPLRGANVFASKDKGETWERRGAATFPNPDWHEHMIVERKDGSLWMLARTAKGIMQTTSTDGGKTWAEPTEPDGIRQPNARFHFRRLASGNILLIKHGDKADAHNGRVQLSAWLSADEGKTWTGGLVLDERKGVSYPDGFQAPDGTIFISYDRNRATDGEILMARFTEADIAAGKLVGEKSKLKMLISKPLGGKK</sequence>
<feature type="signal peptide" evidence="1">
    <location>
        <begin position="1"/>
        <end position="22"/>
    </location>
</feature>
<gene>
    <name evidence="3" type="ORF">C5Y93_22640</name>
</gene>
<dbReference type="PANTHER" id="PTHR43752:SF2">
    <property type="entry name" value="BNR_ASP-BOX REPEAT FAMILY PROTEIN"/>
    <property type="match status" value="1"/>
</dbReference>
<evidence type="ECO:0000313" key="4">
    <source>
        <dbReference type="Proteomes" id="UP000237819"/>
    </source>
</evidence>
<dbReference type="InterPro" id="IPR036278">
    <property type="entry name" value="Sialidase_sf"/>
</dbReference>
<name>A0A2S8GG72_9BACT</name>